<feature type="domain" description="DUF3752" evidence="2">
    <location>
        <begin position="296"/>
        <end position="432"/>
    </location>
</feature>
<feature type="compositionally biased region" description="Basic and acidic residues" evidence="1">
    <location>
        <begin position="383"/>
        <end position="407"/>
    </location>
</feature>
<feature type="region of interest" description="Disordered" evidence="1">
    <location>
        <begin position="324"/>
        <end position="349"/>
    </location>
</feature>
<dbReference type="PANTHER" id="PTHR46370">
    <property type="entry name" value="GPALPP MOTIFS-CONTAINING PROTEIN 1"/>
    <property type="match status" value="1"/>
</dbReference>
<feature type="compositionally biased region" description="Basic residues" evidence="1">
    <location>
        <begin position="1"/>
        <end position="21"/>
    </location>
</feature>
<name>A0A7S3V1I1_9STRA</name>
<accession>A0A7S3V1I1</accession>
<feature type="compositionally biased region" description="Basic residues" evidence="1">
    <location>
        <begin position="32"/>
        <end position="59"/>
    </location>
</feature>
<protein>
    <recommendedName>
        <fullName evidence="2">DUF3752 domain-containing protein</fullName>
    </recommendedName>
</protein>
<dbReference type="Pfam" id="PF12572">
    <property type="entry name" value="DUF3752"/>
    <property type="match status" value="1"/>
</dbReference>
<evidence type="ECO:0000259" key="2">
    <source>
        <dbReference type="Pfam" id="PF12572"/>
    </source>
</evidence>
<dbReference type="AlphaFoldDB" id="A0A7S3V1I1"/>
<feature type="region of interest" description="Disordered" evidence="1">
    <location>
        <begin position="383"/>
        <end position="414"/>
    </location>
</feature>
<evidence type="ECO:0000313" key="3">
    <source>
        <dbReference type="EMBL" id="CAE0445384.1"/>
    </source>
</evidence>
<feature type="region of interest" description="Disordered" evidence="1">
    <location>
        <begin position="1"/>
        <end position="79"/>
    </location>
</feature>
<proteinExistence type="predicted"/>
<feature type="region of interest" description="Disordered" evidence="1">
    <location>
        <begin position="289"/>
        <end position="311"/>
    </location>
</feature>
<feature type="compositionally biased region" description="Polar residues" evidence="1">
    <location>
        <begin position="324"/>
        <end position="339"/>
    </location>
</feature>
<gene>
    <name evidence="3" type="ORF">ASTO00021_LOCUS15403</name>
</gene>
<dbReference type="EMBL" id="HBIN01020170">
    <property type="protein sequence ID" value="CAE0445384.1"/>
    <property type="molecule type" value="Transcribed_RNA"/>
</dbReference>
<evidence type="ECO:0000256" key="1">
    <source>
        <dbReference type="SAM" id="MobiDB-lite"/>
    </source>
</evidence>
<dbReference type="PANTHER" id="PTHR46370:SF1">
    <property type="entry name" value="GPALPP MOTIFS-CONTAINING PROTEIN 1"/>
    <property type="match status" value="1"/>
</dbReference>
<feature type="region of interest" description="Disordered" evidence="1">
    <location>
        <begin position="185"/>
        <end position="244"/>
    </location>
</feature>
<feature type="compositionally biased region" description="Basic and acidic residues" evidence="1">
    <location>
        <begin position="22"/>
        <end position="31"/>
    </location>
</feature>
<organism evidence="3">
    <name type="scientific">Aplanochytrium stocchinoi</name>
    <dbReference type="NCBI Taxonomy" id="215587"/>
    <lineage>
        <taxon>Eukaryota</taxon>
        <taxon>Sar</taxon>
        <taxon>Stramenopiles</taxon>
        <taxon>Bigyra</taxon>
        <taxon>Labyrinthulomycetes</taxon>
        <taxon>Thraustochytrida</taxon>
        <taxon>Thraustochytriidae</taxon>
        <taxon>Aplanochytrium</taxon>
    </lineage>
</organism>
<sequence length="442" mass="49804">MGTSKKKDKHKSKKKRKRKDKDRRDDDNLDLKRRKKEKKSKKTKTKKKERHKEDRKRKSYSTSGSDSESSSERRQQSSTAEELFRMITVIIPSAANDVCSMLSVLDRGQTVVIENVQPANVKELLGAAFRKLSDVGVKEVSKDHFRIESGEGKTKSLLSSFQQLFNENADAQQNGSPNIKHLKQAKNASKNINDTPEESRASARTLGPSMPTPDYKNAAQQEQSENDSSDSEGPQPIGAAKQRLPTMRAILQSKVNAMTEEEIQAADPNQGKLKRGEWMTALPEKPILGQTPQLDQRPRGFKTSKQIKNSPNDEMNRRLWTQTPNESDSITAQTGTTAHITKKQKKTDTSIVPDANLRADNETRKRMSAFNDKSRGVSLMDQHKAAMEKSTNSKDPKKFSWDRDRDMMVPTVDPKNTKAIVEGADTKLYNRFSAPSSSRQFL</sequence>
<dbReference type="InterPro" id="IPR022226">
    <property type="entry name" value="DUF3752"/>
</dbReference>
<dbReference type="InterPro" id="IPR046331">
    <property type="entry name" value="GPAM1-like"/>
</dbReference>
<reference evidence="3" key="1">
    <citation type="submission" date="2021-01" db="EMBL/GenBank/DDBJ databases">
        <authorList>
            <person name="Corre E."/>
            <person name="Pelletier E."/>
            <person name="Niang G."/>
            <person name="Scheremetjew M."/>
            <person name="Finn R."/>
            <person name="Kale V."/>
            <person name="Holt S."/>
            <person name="Cochrane G."/>
            <person name="Meng A."/>
            <person name="Brown T."/>
            <person name="Cohen L."/>
        </authorList>
    </citation>
    <scope>NUCLEOTIDE SEQUENCE</scope>
    <source>
        <strain evidence="3">GSBS06</strain>
    </source>
</reference>